<accession>A0ABS8YE64</accession>
<organism evidence="2 3">
    <name type="scientific">Paenibacillus profundus</name>
    <dbReference type="NCBI Taxonomy" id="1173085"/>
    <lineage>
        <taxon>Bacteria</taxon>
        <taxon>Bacillati</taxon>
        <taxon>Bacillota</taxon>
        <taxon>Bacilli</taxon>
        <taxon>Bacillales</taxon>
        <taxon>Paenibacillaceae</taxon>
        <taxon>Paenibacillus</taxon>
    </lineage>
</organism>
<evidence type="ECO:0000313" key="2">
    <source>
        <dbReference type="EMBL" id="MCE5170293.1"/>
    </source>
</evidence>
<proteinExistence type="predicted"/>
<dbReference type="Proteomes" id="UP001199916">
    <property type="component" value="Unassembled WGS sequence"/>
</dbReference>
<protein>
    <recommendedName>
        <fullName evidence="4">DUF4367 domain-containing protein</fullName>
    </recommendedName>
</protein>
<feature type="transmembrane region" description="Helical" evidence="1">
    <location>
        <begin position="54"/>
        <end position="71"/>
    </location>
</feature>
<keyword evidence="3" id="KW-1185">Reference proteome</keyword>
<dbReference type="EMBL" id="JAJNBZ010000009">
    <property type="protein sequence ID" value="MCE5170293.1"/>
    <property type="molecule type" value="Genomic_DNA"/>
</dbReference>
<gene>
    <name evidence="2" type="ORF">LQV63_13335</name>
</gene>
<evidence type="ECO:0000256" key="1">
    <source>
        <dbReference type="SAM" id="Phobius"/>
    </source>
</evidence>
<dbReference type="RefSeq" id="WP_233697064.1">
    <property type="nucleotide sequence ID" value="NZ_JAJNBZ010000009.1"/>
</dbReference>
<keyword evidence="1" id="KW-0472">Membrane</keyword>
<comment type="caution">
    <text evidence="2">The sequence shown here is derived from an EMBL/GenBank/DDBJ whole genome shotgun (WGS) entry which is preliminary data.</text>
</comment>
<name>A0ABS8YE64_9BACL</name>
<reference evidence="2 3" key="1">
    <citation type="submission" date="2021-11" db="EMBL/GenBank/DDBJ databases">
        <title>Draft genome sequence of Paenibacillus profundus YoMME, a new Gram-positive bacteria with exoelectrogenic properties.</title>
        <authorList>
            <person name="Hubenova Y."/>
            <person name="Hubenova E."/>
            <person name="Manasiev Y."/>
            <person name="Peykov S."/>
            <person name="Mitov M."/>
        </authorList>
    </citation>
    <scope>NUCLEOTIDE SEQUENCE [LARGE SCALE GENOMIC DNA]</scope>
    <source>
        <strain evidence="2 3">YoMME</strain>
    </source>
</reference>
<keyword evidence="1" id="KW-0812">Transmembrane</keyword>
<sequence length="328" mass="36974">MSMEKRLKREYELATNLVSCPSSLDERIGALYHIHIQAEGRQGYTVRKFNTRKMAAVALAVVLLTGFAYSAQKLLFSAEQGTMNIEMRTDAKFVLTRTSAEDIRHALADVQQQLAVGQAAVVYVASLEKEEHPLYKRHPLLGVTKQEQVQDAEEWNETVKKLHAPLSLPRVLPDSFTFSEGKEGNPYESMVDEKGYSLLDELRQESKQNGNGVAWRVVPGPQLPFQSYTTTYKNADNDRIYVTVEVMPDMNVTSKGLASESVQYEELDVQGAKAHYTVNDQFLFSESNRYQELFWMSGQAGQQFILRVASDSPHVTKEQLLQVATGLK</sequence>
<evidence type="ECO:0008006" key="4">
    <source>
        <dbReference type="Google" id="ProtNLM"/>
    </source>
</evidence>
<keyword evidence="1" id="KW-1133">Transmembrane helix</keyword>
<evidence type="ECO:0000313" key="3">
    <source>
        <dbReference type="Proteomes" id="UP001199916"/>
    </source>
</evidence>